<dbReference type="AlphaFoldDB" id="A0AA42DT02"/>
<dbReference type="GO" id="GO:0046677">
    <property type="term" value="P:response to antibiotic"/>
    <property type="evidence" value="ECO:0007669"/>
    <property type="project" value="UniProtKB-KW"/>
</dbReference>
<evidence type="ECO:0000313" key="6">
    <source>
        <dbReference type="Proteomes" id="UP001169242"/>
    </source>
</evidence>
<keyword evidence="4" id="KW-0046">Antibiotic resistance</keyword>
<evidence type="ECO:0000256" key="3">
    <source>
        <dbReference type="ARBA" id="ARBA00023315"/>
    </source>
</evidence>
<dbReference type="RefSeq" id="WP_271013822.1">
    <property type="nucleotide sequence ID" value="NZ_JAQIFT010000076.1"/>
</dbReference>
<evidence type="ECO:0000256" key="4">
    <source>
        <dbReference type="RuleBase" id="RU365031"/>
    </source>
</evidence>
<evidence type="ECO:0000256" key="1">
    <source>
        <dbReference type="ARBA" id="ARBA00006383"/>
    </source>
</evidence>
<comment type="catalytic activity">
    <reaction evidence="4">
        <text>a 2-deoxystreptamine antibiotic + acetyl-CoA = an N(3)-acetyl-2-deoxystreptamine antibiotic + CoA + H(+)</text>
        <dbReference type="Rhea" id="RHEA:12665"/>
        <dbReference type="ChEBI" id="CHEBI:15378"/>
        <dbReference type="ChEBI" id="CHEBI:57287"/>
        <dbReference type="ChEBI" id="CHEBI:57288"/>
        <dbReference type="ChEBI" id="CHEBI:57921"/>
        <dbReference type="ChEBI" id="CHEBI:77452"/>
        <dbReference type="EC" id="2.3.1.81"/>
    </reaction>
</comment>
<accession>A0AA42DT02</accession>
<organism evidence="5 6">
    <name type="scientific">Holtiella tumoricola</name>
    <dbReference type="NCBI Taxonomy" id="3018743"/>
    <lineage>
        <taxon>Bacteria</taxon>
        <taxon>Bacillati</taxon>
        <taxon>Bacillota</taxon>
        <taxon>Clostridia</taxon>
        <taxon>Lachnospirales</taxon>
        <taxon>Cellulosilyticaceae</taxon>
        <taxon>Holtiella</taxon>
    </lineage>
</organism>
<dbReference type="PANTHER" id="PTHR11104:SF0">
    <property type="entry name" value="SPBETA PROPHAGE-DERIVED AMINOGLYCOSIDE N(3')-ACETYLTRANSFERASE-LIKE PROTEIN YOKD"/>
    <property type="match status" value="1"/>
</dbReference>
<dbReference type="SUPFAM" id="SSF110710">
    <property type="entry name" value="TTHA0583/YokD-like"/>
    <property type="match status" value="1"/>
</dbReference>
<evidence type="ECO:0000256" key="2">
    <source>
        <dbReference type="ARBA" id="ARBA00022679"/>
    </source>
</evidence>
<evidence type="ECO:0000313" key="5">
    <source>
        <dbReference type="EMBL" id="MDA3734256.1"/>
    </source>
</evidence>
<keyword evidence="2 4" id="KW-0808">Transferase</keyword>
<sequence>MEGYNSNKVIEQQLRQLGVKEGDILLVHASLKSLGQPRVKAEMVIKGIETVLGEKGTLLMPTLTYKQVDGYKNDTFSVKDTESEVGILSECFRRMPGVVRSLHPTHSVCARGRFANELVATHYMDNTPCGPNSPYRLLKEMGGHILIIGCGLEKNTSMHGVEELVQPEYLFGDIIEYKLYNGNREKSFKKYKTHNFQGITQRYDRLKDILEEEKDIKEITILDAQCYLINARTMWKKAYDTMQKNRYYFVDQL</sequence>
<keyword evidence="3 4" id="KW-0012">Acyltransferase</keyword>
<dbReference type="PANTHER" id="PTHR11104">
    <property type="entry name" value="AMINOGLYCOSIDE N3-ACETYLTRANSFERASE"/>
    <property type="match status" value="1"/>
</dbReference>
<dbReference type="Proteomes" id="UP001169242">
    <property type="component" value="Unassembled WGS sequence"/>
</dbReference>
<reference evidence="5" key="1">
    <citation type="journal article" date="2023" name="Int. J. Syst. Evol. Microbiol.">
        <title>&lt;i&gt;Holtiella tumoricola&lt;/i&gt; gen. nov. sp. nov., isolated from a human clinical sample.</title>
        <authorList>
            <person name="Allen-Vercoe E."/>
            <person name="Daigneault M.C."/>
            <person name="Vancuren S.J."/>
            <person name="Cochrane K."/>
            <person name="O'Neal L.L."/>
            <person name="Sankaranarayanan K."/>
            <person name="Lawson P.A."/>
        </authorList>
    </citation>
    <scope>NUCLEOTIDE SEQUENCE</scope>
    <source>
        <strain evidence="5">CC70A</strain>
    </source>
</reference>
<dbReference type="InterPro" id="IPR003679">
    <property type="entry name" value="Amioglycoside_AcTrfase"/>
</dbReference>
<dbReference type="EC" id="2.3.1.-" evidence="4"/>
<dbReference type="GO" id="GO:0046353">
    <property type="term" value="F:aminoglycoside 3-N-acetyltransferase activity"/>
    <property type="evidence" value="ECO:0007669"/>
    <property type="project" value="UniProtKB-EC"/>
</dbReference>
<keyword evidence="6" id="KW-1185">Reference proteome</keyword>
<gene>
    <name evidence="5" type="ORF">PBV87_22560</name>
</gene>
<name>A0AA42DT02_9FIRM</name>
<proteinExistence type="inferred from homology"/>
<dbReference type="EMBL" id="JAQIFT010000076">
    <property type="protein sequence ID" value="MDA3734256.1"/>
    <property type="molecule type" value="Genomic_DNA"/>
</dbReference>
<dbReference type="InterPro" id="IPR028345">
    <property type="entry name" value="Antibiotic_NAT-like"/>
</dbReference>
<dbReference type="Pfam" id="PF02522">
    <property type="entry name" value="Antibiotic_NAT"/>
    <property type="match status" value="1"/>
</dbReference>
<comment type="similarity">
    <text evidence="1 4">Belongs to the antibiotic N-acetyltransferase family.</text>
</comment>
<comment type="caution">
    <text evidence="5">The sequence shown here is derived from an EMBL/GenBank/DDBJ whole genome shotgun (WGS) entry which is preliminary data.</text>
</comment>
<protein>
    <recommendedName>
        <fullName evidence="4">Aminoglycoside N(3)-acetyltransferase</fullName>
        <ecNumber evidence="4">2.3.1.-</ecNumber>
    </recommendedName>
</protein>